<dbReference type="InterPro" id="IPR014729">
    <property type="entry name" value="Rossmann-like_a/b/a_fold"/>
</dbReference>
<protein>
    <submittedName>
        <fullName evidence="1">DUF111 family protein</fullName>
    </submittedName>
</protein>
<dbReference type="AlphaFoldDB" id="A0A9D1FAM2"/>
<evidence type="ECO:0000313" key="1">
    <source>
        <dbReference type="EMBL" id="HIS65444.1"/>
    </source>
</evidence>
<evidence type="ECO:0000313" key="2">
    <source>
        <dbReference type="Proteomes" id="UP000886741"/>
    </source>
</evidence>
<dbReference type="InterPro" id="IPR052188">
    <property type="entry name" value="Ni-pincer_cofactor_biosynth"/>
</dbReference>
<dbReference type="Gene3D" id="3.30.70.1380">
    <property type="entry name" value="Transcriptional regulatory protein pf0864 domain like"/>
    <property type="match status" value="1"/>
</dbReference>
<dbReference type="EMBL" id="DVJJ01000133">
    <property type="protein sequence ID" value="HIS65444.1"/>
    <property type="molecule type" value="Genomic_DNA"/>
</dbReference>
<gene>
    <name evidence="1" type="ORF">IAA83_08765</name>
</gene>
<reference evidence="1" key="1">
    <citation type="submission" date="2020-10" db="EMBL/GenBank/DDBJ databases">
        <authorList>
            <person name="Gilroy R."/>
        </authorList>
    </citation>
    <scope>NUCLEOTIDE SEQUENCE</scope>
    <source>
        <strain evidence="1">ChiBcec16-1751</strain>
    </source>
</reference>
<dbReference type="PANTHER" id="PTHR43169:SF2">
    <property type="entry name" value="NAD_GMP SYNTHASE DOMAIN-CONTAINING PROTEIN"/>
    <property type="match status" value="1"/>
</dbReference>
<dbReference type="SUPFAM" id="SSF52402">
    <property type="entry name" value="Adenine nucleotide alpha hydrolases-like"/>
    <property type="match status" value="1"/>
</dbReference>
<organism evidence="1 2">
    <name type="scientific">Candidatus Avoscillospira avistercoris</name>
    <dbReference type="NCBI Taxonomy" id="2840707"/>
    <lineage>
        <taxon>Bacteria</taxon>
        <taxon>Bacillati</taxon>
        <taxon>Bacillota</taxon>
        <taxon>Clostridia</taxon>
        <taxon>Eubacteriales</taxon>
        <taxon>Oscillospiraceae</taxon>
        <taxon>Oscillospiraceae incertae sedis</taxon>
        <taxon>Candidatus Avoscillospira</taxon>
    </lineage>
</organism>
<proteinExistence type="predicted"/>
<dbReference type="PANTHER" id="PTHR43169">
    <property type="entry name" value="EXSB FAMILY PROTEIN"/>
    <property type="match status" value="1"/>
</dbReference>
<name>A0A9D1FAM2_9FIRM</name>
<dbReference type="Gene3D" id="3.40.50.620">
    <property type="entry name" value="HUPs"/>
    <property type="match status" value="1"/>
</dbReference>
<comment type="caution">
    <text evidence="1">The sequence shown here is derived from an EMBL/GenBank/DDBJ whole genome shotgun (WGS) entry which is preliminary data.</text>
</comment>
<dbReference type="Proteomes" id="UP000886741">
    <property type="component" value="Unassembled WGS sequence"/>
</dbReference>
<dbReference type="InterPro" id="IPR002822">
    <property type="entry name" value="Ni_insertion"/>
</dbReference>
<dbReference type="Pfam" id="PF01969">
    <property type="entry name" value="Ni_insertion"/>
    <property type="match status" value="1"/>
</dbReference>
<accession>A0A9D1FAM2</accession>
<reference evidence="1" key="2">
    <citation type="journal article" date="2021" name="PeerJ">
        <title>Extensive microbial diversity within the chicken gut microbiome revealed by metagenomics and culture.</title>
        <authorList>
            <person name="Gilroy R."/>
            <person name="Ravi A."/>
            <person name="Getino M."/>
            <person name="Pursley I."/>
            <person name="Horton D.L."/>
            <person name="Alikhan N.F."/>
            <person name="Baker D."/>
            <person name="Gharbi K."/>
            <person name="Hall N."/>
            <person name="Watson M."/>
            <person name="Adriaenssens E.M."/>
            <person name="Foster-Nyarko E."/>
            <person name="Jarju S."/>
            <person name="Secka A."/>
            <person name="Antonio M."/>
            <person name="Oren A."/>
            <person name="Chaudhuri R.R."/>
            <person name="La Ragione R."/>
            <person name="Hildebrand F."/>
            <person name="Pallen M.J."/>
        </authorList>
    </citation>
    <scope>NUCLEOTIDE SEQUENCE</scope>
    <source>
        <strain evidence="1">ChiBcec16-1751</strain>
    </source>
</reference>
<sequence length="393" mass="42908">MDLRDFFSAHPRPAVAFSGGADSAFLLWSAVRWGAQPTAYYVKTAFQTDAEDADAQQLAESLSVPLRVIRLDALAQDGVAANGPRRCYFCKKAIFTAILAQAAADGCGVVLEGTNASDDVDDRPGWQALQELGVLSPLRLCGLTKPELRRLSREAGLPTWDKPAAACLATRIPTNTPITPEALDRVARAEAAVAALGFSDFRVRLTAEGCRLELTEPQLFRALSLRETLVETLSPLVGTVSLDLTPRQPSVTVPDGFLNDTVAELQCNLDDMTGEDIAFASSRLLDAGALDVWTAPIYMKKNRPAVLLTCLCPAHRVEEFTRLMLRHTTTLGVRRRDCERTVLHRTVTQRDGIRVKCAGGDGIAKEKAEFNDLAERAMEQNCTLAEVRKSLHF</sequence>